<reference evidence="1 2" key="1">
    <citation type="journal article" date="2019" name="Sci. Rep.">
        <title>Orb-weaving spider Araneus ventricosus genome elucidates the spidroin gene catalogue.</title>
        <authorList>
            <person name="Kono N."/>
            <person name="Nakamura H."/>
            <person name="Ohtoshi R."/>
            <person name="Moran D.A.P."/>
            <person name="Shinohara A."/>
            <person name="Yoshida Y."/>
            <person name="Fujiwara M."/>
            <person name="Mori M."/>
            <person name="Tomita M."/>
            <person name="Arakawa K."/>
        </authorList>
    </citation>
    <scope>NUCLEOTIDE SEQUENCE [LARGE SCALE GENOMIC DNA]</scope>
</reference>
<protein>
    <submittedName>
        <fullName evidence="1">Uncharacterized protein</fullName>
    </submittedName>
</protein>
<sequence length="139" mass="16129">MDKWLKTETLKGSASRTEIRTTDLAAMEITVGQQDDNHEVQRLTDLSVQRSDVDMWILNPFNEAFFQKIEKLTVSEKEKLIELSTDSSLESEFKKRNLIDFWVAMKEEYQEPPPHTPPLGVKAIKYRTCGKSILVLYIH</sequence>
<dbReference type="OrthoDB" id="1101576at2759"/>
<dbReference type="AlphaFoldDB" id="A0A4Y2UXZ4"/>
<proteinExistence type="predicted"/>
<keyword evidence="2" id="KW-1185">Reference proteome</keyword>
<organism evidence="1 2">
    <name type="scientific">Araneus ventricosus</name>
    <name type="common">Orbweaver spider</name>
    <name type="synonym">Epeira ventricosa</name>
    <dbReference type="NCBI Taxonomy" id="182803"/>
    <lineage>
        <taxon>Eukaryota</taxon>
        <taxon>Metazoa</taxon>
        <taxon>Ecdysozoa</taxon>
        <taxon>Arthropoda</taxon>
        <taxon>Chelicerata</taxon>
        <taxon>Arachnida</taxon>
        <taxon>Araneae</taxon>
        <taxon>Araneomorphae</taxon>
        <taxon>Entelegynae</taxon>
        <taxon>Araneoidea</taxon>
        <taxon>Araneidae</taxon>
        <taxon>Araneus</taxon>
    </lineage>
</organism>
<dbReference type="Proteomes" id="UP000499080">
    <property type="component" value="Unassembled WGS sequence"/>
</dbReference>
<dbReference type="EMBL" id="BGPR01041041">
    <property type="protein sequence ID" value="GBO17278.1"/>
    <property type="molecule type" value="Genomic_DNA"/>
</dbReference>
<name>A0A4Y2UXZ4_ARAVE</name>
<gene>
    <name evidence="1" type="ORF">AVEN_40869_1</name>
</gene>
<evidence type="ECO:0000313" key="1">
    <source>
        <dbReference type="EMBL" id="GBO17278.1"/>
    </source>
</evidence>
<comment type="caution">
    <text evidence="1">The sequence shown here is derived from an EMBL/GenBank/DDBJ whole genome shotgun (WGS) entry which is preliminary data.</text>
</comment>
<evidence type="ECO:0000313" key="2">
    <source>
        <dbReference type="Proteomes" id="UP000499080"/>
    </source>
</evidence>
<accession>A0A4Y2UXZ4</accession>